<comment type="caution">
    <text evidence="1">The sequence shown here is derived from an EMBL/GenBank/DDBJ whole genome shotgun (WGS) entry which is preliminary data.</text>
</comment>
<keyword evidence="2" id="KW-1185">Reference proteome</keyword>
<dbReference type="AlphaFoldDB" id="A0A9W6IAE7"/>
<proteinExistence type="predicted"/>
<dbReference type="Proteomes" id="UP001143474">
    <property type="component" value="Unassembled WGS sequence"/>
</dbReference>
<organism evidence="1 2">
    <name type="scientific">Streptosporangium carneum</name>
    <dbReference type="NCBI Taxonomy" id="47481"/>
    <lineage>
        <taxon>Bacteria</taxon>
        <taxon>Bacillati</taxon>
        <taxon>Actinomycetota</taxon>
        <taxon>Actinomycetes</taxon>
        <taxon>Streptosporangiales</taxon>
        <taxon>Streptosporangiaceae</taxon>
        <taxon>Streptosporangium</taxon>
    </lineage>
</organism>
<accession>A0A9W6IAE7</accession>
<reference evidence="1" key="1">
    <citation type="journal article" date="2014" name="Int. J. Syst. Evol. Microbiol.">
        <title>Complete genome sequence of Corynebacterium casei LMG S-19264T (=DSM 44701T), isolated from a smear-ripened cheese.</title>
        <authorList>
            <consortium name="US DOE Joint Genome Institute (JGI-PGF)"/>
            <person name="Walter F."/>
            <person name="Albersmeier A."/>
            <person name="Kalinowski J."/>
            <person name="Ruckert C."/>
        </authorList>
    </citation>
    <scope>NUCLEOTIDE SEQUENCE</scope>
    <source>
        <strain evidence="1">VKM Ac-2007</strain>
    </source>
</reference>
<sequence>MEHLTGSDRPIVPQDPVQDGGFRTAEEVRALVGGLPRVFALVQGFEESNGEGAAKVVAYGLELPCGTAATVGVDQGFGRWRSARSAAARLDSDLVWLEEGGA</sequence>
<reference evidence="1" key="2">
    <citation type="submission" date="2023-01" db="EMBL/GenBank/DDBJ databases">
        <authorList>
            <person name="Sun Q."/>
            <person name="Evtushenko L."/>
        </authorList>
    </citation>
    <scope>NUCLEOTIDE SEQUENCE</scope>
    <source>
        <strain evidence="1">VKM Ac-2007</strain>
    </source>
</reference>
<dbReference type="RefSeq" id="WP_271223271.1">
    <property type="nucleotide sequence ID" value="NZ_BAAAVD010000002.1"/>
</dbReference>
<name>A0A9W6IAE7_9ACTN</name>
<evidence type="ECO:0000313" key="2">
    <source>
        <dbReference type="Proteomes" id="UP001143474"/>
    </source>
</evidence>
<dbReference type="EMBL" id="BSEV01000041">
    <property type="protein sequence ID" value="GLK15047.1"/>
    <property type="molecule type" value="Genomic_DNA"/>
</dbReference>
<protein>
    <submittedName>
        <fullName evidence="1">Uncharacterized protein</fullName>
    </submittedName>
</protein>
<gene>
    <name evidence="1" type="ORF">GCM10017600_84600</name>
</gene>
<evidence type="ECO:0000313" key="1">
    <source>
        <dbReference type="EMBL" id="GLK15047.1"/>
    </source>
</evidence>